<dbReference type="EMBL" id="LBVS01000003">
    <property type="protein sequence ID" value="KKQ90845.1"/>
    <property type="molecule type" value="Genomic_DNA"/>
</dbReference>
<dbReference type="AlphaFoldDB" id="A0A0G0LS94"/>
<name>A0A0G0LS94_9BACT</name>
<dbReference type="InterPro" id="IPR052590">
    <property type="entry name" value="Stress/Virulence-Domain"/>
</dbReference>
<organism evidence="2 3">
    <name type="scientific">Berkelbacteria bacterium GW2011_GWA1_39_10</name>
    <dbReference type="NCBI Taxonomy" id="1618332"/>
    <lineage>
        <taxon>Bacteria</taxon>
        <taxon>Candidatus Berkelbacteria</taxon>
    </lineage>
</organism>
<dbReference type="STRING" id="1618332.UT15_C0003G0020"/>
<dbReference type="Proteomes" id="UP000033862">
    <property type="component" value="Unassembled WGS sequence"/>
</dbReference>
<evidence type="ECO:0000313" key="3">
    <source>
        <dbReference type="Proteomes" id="UP000033862"/>
    </source>
</evidence>
<evidence type="ECO:0000256" key="1">
    <source>
        <dbReference type="SAM" id="MobiDB-lite"/>
    </source>
</evidence>
<feature type="region of interest" description="Disordered" evidence="1">
    <location>
        <begin position="1"/>
        <end position="30"/>
    </location>
</feature>
<reference evidence="2 3" key="1">
    <citation type="journal article" date="2015" name="Nature">
        <title>rRNA introns, odd ribosomes, and small enigmatic genomes across a large radiation of phyla.</title>
        <authorList>
            <person name="Brown C.T."/>
            <person name="Hug L.A."/>
            <person name="Thomas B.C."/>
            <person name="Sharon I."/>
            <person name="Castelle C.J."/>
            <person name="Singh A."/>
            <person name="Wilkins M.J."/>
            <person name="Williams K.H."/>
            <person name="Banfield J.F."/>
        </authorList>
    </citation>
    <scope>NUCLEOTIDE SEQUENCE [LARGE SCALE GENOMIC DNA]</scope>
</reference>
<accession>A0A0G0LS94</accession>
<comment type="caution">
    <text evidence="2">The sequence shown here is derived from an EMBL/GenBank/DDBJ whole genome shotgun (WGS) entry which is preliminary data.</text>
</comment>
<evidence type="ECO:0000313" key="2">
    <source>
        <dbReference type="EMBL" id="KKQ90845.1"/>
    </source>
</evidence>
<dbReference type="PANTHER" id="PTHR36569">
    <property type="match status" value="1"/>
</dbReference>
<sequence length="98" mass="11117">MTRVRRKKEQTELSVREAGKLGGNTTKQRYGRKYYQRIGRKGGMKTKENHGPNFYREIGCKGGAKMKATRSQEYFSEIGKRGSKVVSDLIAKGRKATT</sequence>
<gene>
    <name evidence="2" type="ORF">UT15_C0003G0020</name>
</gene>
<proteinExistence type="predicted"/>
<feature type="compositionally biased region" description="Basic and acidic residues" evidence="1">
    <location>
        <begin position="9"/>
        <end position="19"/>
    </location>
</feature>
<dbReference type="PANTHER" id="PTHR36569:SF5">
    <property type="entry name" value="CONIDIATION-SPECIFIC PROTEIN 10 (EUROFUNG)"/>
    <property type="match status" value="1"/>
</dbReference>
<protein>
    <submittedName>
        <fullName evidence="2">General stress protein</fullName>
    </submittedName>
</protein>